<dbReference type="Gene3D" id="1.10.287.610">
    <property type="entry name" value="Helix hairpin bin"/>
    <property type="match status" value="1"/>
</dbReference>
<dbReference type="GO" id="GO:0015935">
    <property type="term" value="C:small ribosomal subunit"/>
    <property type="evidence" value="ECO:0007669"/>
    <property type="project" value="InterPro"/>
</dbReference>
<dbReference type="Proteomes" id="UP000229756">
    <property type="component" value="Unassembled WGS sequence"/>
</dbReference>
<dbReference type="Gene3D" id="3.40.50.10490">
    <property type="entry name" value="Glucose-6-phosphate isomerase like protein, domain 1"/>
    <property type="match status" value="1"/>
</dbReference>
<sequence>MNNKNIKLPSVEEMLQSGVHFGHQVKRWYPIMSKYIHGVENKSHVIDLYKTYELLGKSCDFLYGVAKSGKQIVIVGTKRQATLAVEKYAKECGALYANQRWLGGTFTNFDSVKSSWTELQRLEKGKAVNEFVKYTKKEQLLIERKIEKLNLVVGGIQNMEKFPGAIIVVDVKKEATAVHEANAYNIPVVGIVDTNSNPTNINYVIPANDDAIKSINLLLAVLSSAIKAGYEDHKKELEKPAEKPEEKTSVKAKEVKKDAVKKTKAKASK</sequence>
<evidence type="ECO:0000256" key="6">
    <source>
        <dbReference type="RuleBase" id="RU003631"/>
    </source>
</evidence>
<keyword evidence="2 5" id="KW-0689">Ribosomal protein</keyword>
<evidence type="ECO:0000313" key="8">
    <source>
        <dbReference type="EMBL" id="PJC23818.1"/>
    </source>
</evidence>
<evidence type="ECO:0000256" key="3">
    <source>
        <dbReference type="ARBA" id="ARBA00023274"/>
    </source>
</evidence>
<feature type="region of interest" description="Disordered" evidence="7">
    <location>
        <begin position="233"/>
        <end position="269"/>
    </location>
</feature>
<dbReference type="PROSITE" id="PS00963">
    <property type="entry name" value="RIBOSOMAL_S2_2"/>
    <property type="match status" value="1"/>
</dbReference>
<protein>
    <recommendedName>
        <fullName evidence="4 5">Small ribosomal subunit protein uS2</fullName>
    </recommendedName>
</protein>
<dbReference type="PROSITE" id="PS00962">
    <property type="entry name" value="RIBOSOMAL_S2_1"/>
    <property type="match status" value="1"/>
</dbReference>
<accession>A0A2M8EM64</accession>
<dbReference type="GO" id="GO:0003735">
    <property type="term" value="F:structural constituent of ribosome"/>
    <property type="evidence" value="ECO:0007669"/>
    <property type="project" value="InterPro"/>
</dbReference>
<gene>
    <name evidence="5 8" type="primary">rpsB</name>
    <name evidence="8" type="ORF">CO058_01410</name>
</gene>
<dbReference type="EMBL" id="PFSJ01000010">
    <property type="protein sequence ID" value="PJC23818.1"/>
    <property type="molecule type" value="Genomic_DNA"/>
</dbReference>
<evidence type="ECO:0000256" key="5">
    <source>
        <dbReference type="HAMAP-Rule" id="MF_00291"/>
    </source>
</evidence>
<evidence type="ECO:0000313" key="9">
    <source>
        <dbReference type="Proteomes" id="UP000229756"/>
    </source>
</evidence>
<name>A0A2M8EM64_UNCKA</name>
<dbReference type="InterPro" id="IPR005706">
    <property type="entry name" value="Ribosomal_uS2_bac/mit/plastid"/>
</dbReference>
<dbReference type="AlphaFoldDB" id="A0A2M8EM64"/>
<dbReference type="PANTHER" id="PTHR12534:SF0">
    <property type="entry name" value="SMALL RIBOSOMAL SUBUNIT PROTEIN US2M"/>
    <property type="match status" value="1"/>
</dbReference>
<evidence type="ECO:0000256" key="1">
    <source>
        <dbReference type="ARBA" id="ARBA00006242"/>
    </source>
</evidence>
<feature type="compositionally biased region" description="Basic and acidic residues" evidence="7">
    <location>
        <begin position="233"/>
        <end position="261"/>
    </location>
</feature>
<reference evidence="9" key="1">
    <citation type="submission" date="2017-09" db="EMBL/GenBank/DDBJ databases">
        <title>Depth-based differentiation of microbial function through sediment-hosted aquifers and enrichment of novel symbionts in the deep terrestrial subsurface.</title>
        <authorList>
            <person name="Probst A.J."/>
            <person name="Ladd B."/>
            <person name="Jarett J.K."/>
            <person name="Geller-Mcgrath D.E."/>
            <person name="Sieber C.M.K."/>
            <person name="Emerson J.B."/>
            <person name="Anantharaman K."/>
            <person name="Thomas B.C."/>
            <person name="Malmstrom R."/>
            <person name="Stieglmeier M."/>
            <person name="Klingl A."/>
            <person name="Woyke T."/>
            <person name="Ryan C.M."/>
            <person name="Banfield J.F."/>
        </authorList>
    </citation>
    <scope>NUCLEOTIDE SEQUENCE [LARGE SCALE GENOMIC DNA]</scope>
</reference>
<comment type="similarity">
    <text evidence="1 5 6">Belongs to the universal ribosomal protein uS2 family.</text>
</comment>
<organism evidence="8 9">
    <name type="scientific">candidate division WWE3 bacterium CG_4_9_14_0_2_um_filter_35_11</name>
    <dbReference type="NCBI Taxonomy" id="1975077"/>
    <lineage>
        <taxon>Bacteria</taxon>
        <taxon>Katanobacteria</taxon>
    </lineage>
</organism>
<dbReference type="CDD" id="cd01425">
    <property type="entry name" value="RPS2"/>
    <property type="match status" value="1"/>
</dbReference>
<dbReference type="InterPro" id="IPR018130">
    <property type="entry name" value="Ribosomal_uS2_CS"/>
</dbReference>
<proteinExistence type="inferred from homology"/>
<dbReference type="NCBIfam" id="TIGR01011">
    <property type="entry name" value="rpsB_bact"/>
    <property type="match status" value="1"/>
</dbReference>
<dbReference type="HAMAP" id="MF_00291_B">
    <property type="entry name" value="Ribosomal_uS2_B"/>
    <property type="match status" value="1"/>
</dbReference>
<evidence type="ECO:0000256" key="4">
    <source>
        <dbReference type="ARBA" id="ARBA00035256"/>
    </source>
</evidence>
<dbReference type="SUPFAM" id="SSF52313">
    <property type="entry name" value="Ribosomal protein S2"/>
    <property type="match status" value="1"/>
</dbReference>
<dbReference type="PRINTS" id="PR00395">
    <property type="entry name" value="RIBOSOMALS2"/>
</dbReference>
<keyword evidence="3 5" id="KW-0687">Ribonucleoprotein</keyword>
<evidence type="ECO:0000256" key="2">
    <source>
        <dbReference type="ARBA" id="ARBA00022980"/>
    </source>
</evidence>
<evidence type="ECO:0000256" key="7">
    <source>
        <dbReference type="SAM" id="MobiDB-lite"/>
    </source>
</evidence>
<dbReference type="InterPro" id="IPR001865">
    <property type="entry name" value="Ribosomal_uS2"/>
</dbReference>
<dbReference type="PANTHER" id="PTHR12534">
    <property type="entry name" value="30S RIBOSOMAL PROTEIN S2 PROKARYOTIC AND ORGANELLAR"/>
    <property type="match status" value="1"/>
</dbReference>
<dbReference type="Pfam" id="PF00318">
    <property type="entry name" value="Ribosomal_S2"/>
    <property type="match status" value="1"/>
</dbReference>
<comment type="caution">
    <text evidence="8">The sequence shown here is derived from an EMBL/GenBank/DDBJ whole genome shotgun (WGS) entry which is preliminary data.</text>
</comment>
<dbReference type="InterPro" id="IPR023591">
    <property type="entry name" value="Ribosomal_uS2_flav_dom_sf"/>
</dbReference>
<dbReference type="GO" id="GO:0006412">
    <property type="term" value="P:translation"/>
    <property type="evidence" value="ECO:0007669"/>
    <property type="project" value="UniProtKB-UniRule"/>
</dbReference>